<dbReference type="Proteomes" id="UP000009045">
    <property type="component" value="Plasmid pSmeSM11c"/>
</dbReference>
<geneLocation type="plasmid" evidence="1 2">
    <name>pSmeSM11c</name>
</geneLocation>
<name>F7XBB2_SINMM</name>
<accession>F7XBB2</accession>
<gene>
    <name evidence="1" type="ordered locus">SM11_pC0142</name>
</gene>
<protein>
    <submittedName>
        <fullName evidence="1">Uncharacterized protein</fullName>
    </submittedName>
</protein>
<evidence type="ECO:0000313" key="2">
    <source>
        <dbReference type="Proteomes" id="UP000009045"/>
    </source>
</evidence>
<dbReference type="AlphaFoldDB" id="F7XBB2"/>
<reference evidence="1 2" key="1">
    <citation type="journal article" date="2011" name="J. Biotechnol.">
        <title>The complete genome sequence of the dominant Sinorhizobium meliloti field isolate SM11 extends the S. meliloti pan-genome.</title>
        <authorList>
            <person name="Schneiker-Bekel S."/>
            <person name="Wibberg D."/>
            <person name="Bekel T."/>
            <person name="Blom J."/>
            <person name="Linke B."/>
            <person name="Neuweger H."/>
            <person name="Stiens M."/>
            <person name="Vorholter F.J."/>
            <person name="Weidner S."/>
            <person name="Goesmann A."/>
            <person name="Puhler A."/>
            <person name="Schluter A."/>
        </authorList>
    </citation>
    <scope>NUCLEOTIDE SEQUENCE [LARGE SCALE GENOMIC DNA]</scope>
    <source>
        <strain evidence="1 2">SM11</strain>
        <plasmid evidence="2">pSmeSM11c</plasmid>
    </source>
</reference>
<evidence type="ECO:0000313" key="1">
    <source>
        <dbReference type="EMBL" id="AEH81215.1"/>
    </source>
</evidence>
<dbReference type="EMBL" id="CP001831">
    <property type="protein sequence ID" value="AEH81215.1"/>
    <property type="molecule type" value="Genomic_DNA"/>
</dbReference>
<keyword evidence="1" id="KW-0614">Plasmid</keyword>
<dbReference type="KEGG" id="smx:SM11_pC0142"/>
<organism evidence="1 2">
    <name type="scientific">Sinorhizobium meliloti (strain SM11)</name>
    <dbReference type="NCBI Taxonomy" id="707241"/>
    <lineage>
        <taxon>Bacteria</taxon>
        <taxon>Pseudomonadati</taxon>
        <taxon>Pseudomonadota</taxon>
        <taxon>Alphaproteobacteria</taxon>
        <taxon>Hyphomicrobiales</taxon>
        <taxon>Rhizobiaceae</taxon>
        <taxon>Sinorhizobium/Ensifer group</taxon>
        <taxon>Sinorhizobium</taxon>
    </lineage>
</organism>
<sequence length="38" mass="4432">MGTDLFLAQQRAKTSHMSEKAEVNSTHRLLSRTAWWNE</sequence>
<proteinExistence type="predicted"/>
<dbReference type="HOGENOM" id="CLU_3333081_0_0_5"/>